<evidence type="ECO:0000256" key="1">
    <source>
        <dbReference type="SAM" id="MobiDB-lite"/>
    </source>
</evidence>
<evidence type="ECO:0008006" key="4">
    <source>
        <dbReference type="Google" id="ProtNLM"/>
    </source>
</evidence>
<comment type="caution">
    <text evidence="2">The sequence shown here is derived from an EMBL/GenBank/DDBJ whole genome shotgun (WGS) entry which is preliminary data.</text>
</comment>
<reference evidence="3" key="1">
    <citation type="journal article" date="2019" name="Int. J. Syst. Evol. Microbiol.">
        <title>The Global Catalogue of Microorganisms (GCM) 10K type strain sequencing project: providing services to taxonomists for standard genome sequencing and annotation.</title>
        <authorList>
            <consortium name="The Broad Institute Genomics Platform"/>
            <consortium name="The Broad Institute Genome Sequencing Center for Infectious Disease"/>
            <person name="Wu L."/>
            <person name="Ma J."/>
        </authorList>
    </citation>
    <scope>NUCLEOTIDE SEQUENCE [LARGE SCALE GENOMIC DNA]</scope>
    <source>
        <strain evidence="3">CCM 8936</strain>
    </source>
</reference>
<dbReference type="Proteomes" id="UP001597251">
    <property type="component" value="Unassembled WGS sequence"/>
</dbReference>
<evidence type="ECO:0000313" key="3">
    <source>
        <dbReference type="Proteomes" id="UP001597251"/>
    </source>
</evidence>
<proteinExistence type="predicted"/>
<organism evidence="2 3">
    <name type="scientific">Companilactobacillus keshanensis</name>
    <dbReference type="NCBI Taxonomy" id="2486003"/>
    <lineage>
        <taxon>Bacteria</taxon>
        <taxon>Bacillati</taxon>
        <taxon>Bacillota</taxon>
        <taxon>Bacilli</taxon>
        <taxon>Lactobacillales</taxon>
        <taxon>Lactobacillaceae</taxon>
        <taxon>Companilactobacillus</taxon>
    </lineage>
</organism>
<accession>A0ABW4BV00</accession>
<sequence>MTQKYTEAKKKANKKWDEKNKERTKYINSHSQARVFIRRYATIDDIEELRRLLNDKENELK</sequence>
<dbReference type="EMBL" id="JBHTOI010000041">
    <property type="protein sequence ID" value="MFD1418478.1"/>
    <property type="molecule type" value="Genomic_DNA"/>
</dbReference>
<evidence type="ECO:0000313" key="2">
    <source>
        <dbReference type="EMBL" id="MFD1418478.1"/>
    </source>
</evidence>
<protein>
    <recommendedName>
        <fullName evidence="4">Phage protein</fullName>
    </recommendedName>
</protein>
<dbReference type="RefSeq" id="WP_125677227.1">
    <property type="nucleotide sequence ID" value="NZ_JBHTOI010000041.1"/>
</dbReference>
<feature type="region of interest" description="Disordered" evidence="1">
    <location>
        <begin position="1"/>
        <end position="20"/>
    </location>
</feature>
<keyword evidence="3" id="KW-1185">Reference proteome</keyword>
<gene>
    <name evidence="2" type="ORF">ACFQ42_06975</name>
</gene>
<name>A0ABW4BV00_9LACO</name>